<evidence type="ECO:0000256" key="8">
    <source>
        <dbReference type="ARBA" id="ARBA00022932"/>
    </source>
</evidence>
<dbReference type="SUPFAM" id="SSF160975">
    <property type="entry name" value="AF1531-like"/>
    <property type="match status" value="1"/>
</dbReference>
<sequence>MTADFVHLHVHSEYSLLDGASRLQNLVQMAVEYEMPSIALTDHGVMYGVIDFYKLAKKAGINPVLGCEVYMAPRTRFDKEAHIDDTLNHLVLLAENEQGYKNLLSIVSNAYLDGFYYKPRADRELLAQNNKGIIALSACMAGEIPRLILDGDYEKARNVACEYREIFGRDNYFLEMMDHHLPEQRMVNEALRKLSQETGIPLVVTNDAHYLRREDARIHDVLLCIQTGKTLQDENRLRFTGQEFYLKSPQEMASLFPNDLDALRRTREIADRCHVEFDFSEMHLPEFQVPAEYDLDSYLRKLCEEGISKRYPDGVSQEAKERLAYELRVIQHMGFSGYFLIVQDFVNWARTREVPVGPGRGSAAGSLVAYSLGITNIDPLKYGLLFERFLNPDRVSMPDIDIDFCYERREEVIDYVISKYGDDHVAQIITFGTMMARAAIRDVGRVLNLPLSEVDRIAKLVPEELGVTLEKAVQTPELKQLYDSDPEVKQLLDLAQGIEGMPRHASTHAAGIVISSEPLVNFLPLQKNGGALITQFPKETVEEIGLLKMDFLGLRTLTVIGDALQTIESQYQERLDPDHFPLDDKQTYELLSSGETSGVFQLESTGMRHILKNMKPQRFEDLIALVALYRPGPLGSGMVDDFISRKNGETRVEYPHPALEAILKETYGVILYQEQVMQISCDLAGFSMAEADSLRRAMGKKKPEVLSAMKENFLNGSREHDVDSRKAAEIFELMEHFAGYGFNKSHSAAYAFIAYQTAYLKAHYPVAFMAAMLTSFRNNSDKVSYYIQECRRLKIEILPPDVNESLENFTVVGDKYIRFGLAAVKNVGEGAVQAIIAARKQGGSFQSLDDFCQRVDLRQVNKRVIESLILCGAFSSLGAFRSQLMAVLDECIENAQADKKDKESQLSGQVSLFDIFEEPQQQQVQQNLPSIDEYPKQELLAREKEVLGFYVSGHPLDGYEHILAKRAKTRIAELGRYRDRARVRVGGMATSCRRGTTKRGNGVIYFTLEDKGGSVDVIFFPPKNPEDISCLREDALILVDGRVSIQDDSCRIFGEGVKPLVPGHVEPDCFLYIRINSYAFITPEVLEKLRELLVQYRGVNPILFYFVEEETLIQAGRSFGVDKVPGLIYLVEELCGPGSCYYLDKDSEFLTKLLEEDREIVVSS</sequence>
<evidence type="ECO:0000256" key="3">
    <source>
        <dbReference type="ARBA" id="ARBA00012417"/>
    </source>
</evidence>
<dbReference type="Pfam" id="PF01336">
    <property type="entry name" value="tRNA_anti-codon"/>
    <property type="match status" value="1"/>
</dbReference>
<dbReference type="InterPro" id="IPR016195">
    <property type="entry name" value="Pol/histidinol_Pase-like"/>
</dbReference>
<evidence type="ECO:0000313" key="13">
    <source>
        <dbReference type="Proteomes" id="UP000046155"/>
    </source>
</evidence>
<dbReference type="Pfam" id="PF14579">
    <property type="entry name" value="HHH_6"/>
    <property type="match status" value="1"/>
</dbReference>
<comment type="subcellular location">
    <subcellularLocation>
        <location evidence="1">Cytoplasm</location>
    </subcellularLocation>
</comment>
<evidence type="ECO:0000256" key="7">
    <source>
        <dbReference type="ARBA" id="ARBA00022705"/>
    </source>
</evidence>
<dbReference type="Proteomes" id="UP000046155">
    <property type="component" value="Unassembled WGS sequence"/>
</dbReference>
<dbReference type="AlphaFoldDB" id="A0A0B7MI95"/>
<dbReference type="InterPro" id="IPR040982">
    <property type="entry name" value="DNA_pol3_finger"/>
</dbReference>
<reference evidence="13" key="1">
    <citation type="submission" date="2015-01" db="EMBL/GenBank/DDBJ databases">
        <authorList>
            <person name="Manzoor Shahid"/>
            <person name="Zubair Saima"/>
        </authorList>
    </citation>
    <scope>NUCLEOTIDE SEQUENCE [LARGE SCALE GENOMIC DNA]</scope>
    <source>
        <strain evidence="13">Sp3</strain>
    </source>
</reference>
<dbReference type="Gene3D" id="1.10.10.1600">
    <property type="entry name" value="Bacterial DNA polymerase III alpha subunit, thumb domain"/>
    <property type="match status" value="1"/>
</dbReference>
<dbReference type="InterPro" id="IPR004365">
    <property type="entry name" value="NA-bd_OB_tRNA"/>
</dbReference>
<dbReference type="GO" id="GO:0008408">
    <property type="term" value="F:3'-5' exonuclease activity"/>
    <property type="evidence" value="ECO:0007669"/>
    <property type="project" value="InterPro"/>
</dbReference>
<comment type="similarity">
    <text evidence="2">Belongs to the DNA polymerase type-C family. DnaE subfamily.</text>
</comment>
<keyword evidence="8" id="KW-0239">DNA-directed DNA polymerase</keyword>
<gene>
    <name evidence="12" type="primary">dnaE</name>
    <name evidence="12" type="ORF">SSCH_60012</name>
</gene>
<evidence type="ECO:0000256" key="5">
    <source>
        <dbReference type="ARBA" id="ARBA00022679"/>
    </source>
</evidence>
<dbReference type="InterPro" id="IPR003141">
    <property type="entry name" value="Pol/His_phosphatase_N"/>
</dbReference>
<dbReference type="OrthoDB" id="9803237at2"/>
<evidence type="ECO:0000256" key="10">
    <source>
        <dbReference type="ARBA" id="ARBA00049244"/>
    </source>
</evidence>
<dbReference type="NCBIfam" id="NF005298">
    <property type="entry name" value="PRK06826.1"/>
    <property type="match status" value="1"/>
</dbReference>
<name>A0A0B7MI95_9FIRM</name>
<dbReference type="GO" id="GO:0005737">
    <property type="term" value="C:cytoplasm"/>
    <property type="evidence" value="ECO:0007669"/>
    <property type="project" value="UniProtKB-SubCell"/>
</dbReference>
<protein>
    <recommendedName>
        <fullName evidence="4">DNA polymerase III subunit alpha</fullName>
        <ecNumber evidence="3">2.7.7.7</ecNumber>
    </recommendedName>
</protein>
<keyword evidence="6 12" id="KW-0548">Nucleotidyltransferase</keyword>
<dbReference type="InterPro" id="IPR004805">
    <property type="entry name" value="DnaE2/DnaE/PolC"/>
</dbReference>
<organism evidence="12 13">
    <name type="scientific">Syntrophaceticus schinkii</name>
    <dbReference type="NCBI Taxonomy" id="499207"/>
    <lineage>
        <taxon>Bacteria</taxon>
        <taxon>Bacillati</taxon>
        <taxon>Bacillota</taxon>
        <taxon>Clostridia</taxon>
        <taxon>Thermoanaerobacterales</taxon>
        <taxon>Thermoanaerobacterales Family III. Incertae Sedis</taxon>
        <taxon>Syntrophaceticus</taxon>
    </lineage>
</organism>
<dbReference type="InterPro" id="IPR041931">
    <property type="entry name" value="DNA_pol3_alpha_thumb_dom"/>
</dbReference>
<dbReference type="Gene3D" id="1.10.150.870">
    <property type="match status" value="1"/>
</dbReference>
<dbReference type="NCBIfam" id="TIGR00594">
    <property type="entry name" value="polc"/>
    <property type="match status" value="1"/>
</dbReference>
<comment type="function">
    <text evidence="9">DNA polymerase III is a complex, multichain enzyme responsible for most of the replicative synthesis in bacteria. This DNA polymerase also exhibits 3' to 5' exonuclease activity. The alpha chain is the DNA polymerase.</text>
</comment>
<keyword evidence="13" id="KW-1185">Reference proteome</keyword>
<proteinExistence type="inferred from homology"/>
<evidence type="ECO:0000256" key="2">
    <source>
        <dbReference type="ARBA" id="ARBA00009496"/>
    </source>
</evidence>
<dbReference type="EC" id="2.7.7.7" evidence="3"/>
<evidence type="ECO:0000256" key="1">
    <source>
        <dbReference type="ARBA" id="ARBA00004496"/>
    </source>
</evidence>
<dbReference type="GO" id="GO:0006260">
    <property type="term" value="P:DNA replication"/>
    <property type="evidence" value="ECO:0007669"/>
    <property type="project" value="UniProtKB-KW"/>
</dbReference>
<keyword evidence="7" id="KW-0235">DNA replication</keyword>
<evidence type="ECO:0000259" key="11">
    <source>
        <dbReference type="SMART" id="SM00481"/>
    </source>
</evidence>
<evidence type="ECO:0000256" key="4">
    <source>
        <dbReference type="ARBA" id="ARBA00019114"/>
    </source>
</evidence>
<dbReference type="NCBIfam" id="NF004226">
    <property type="entry name" value="PRK05673.1"/>
    <property type="match status" value="1"/>
</dbReference>
<dbReference type="EMBL" id="CDRZ01000258">
    <property type="protein sequence ID" value="CEO89750.1"/>
    <property type="molecule type" value="Genomic_DNA"/>
</dbReference>
<dbReference type="Pfam" id="PF07733">
    <property type="entry name" value="DNA_pol3_alpha"/>
    <property type="match status" value="1"/>
</dbReference>
<evidence type="ECO:0000256" key="9">
    <source>
        <dbReference type="ARBA" id="ARBA00025611"/>
    </source>
</evidence>
<dbReference type="CDD" id="cd04485">
    <property type="entry name" value="DnaE_OBF"/>
    <property type="match status" value="1"/>
</dbReference>
<dbReference type="SMART" id="SM00481">
    <property type="entry name" value="POLIIIAc"/>
    <property type="match status" value="1"/>
</dbReference>
<dbReference type="Pfam" id="PF02811">
    <property type="entry name" value="PHP"/>
    <property type="match status" value="1"/>
</dbReference>
<dbReference type="GO" id="GO:0003887">
    <property type="term" value="F:DNA-directed DNA polymerase activity"/>
    <property type="evidence" value="ECO:0007669"/>
    <property type="project" value="UniProtKB-KW"/>
</dbReference>
<feature type="domain" description="Polymerase/histidinol phosphatase N-terminal" evidence="11">
    <location>
        <begin position="6"/>
        <end position="73"/>
    </location>
</feature>
<dbReference type="Gene3D" id="3.20.20.140">
    <property type="entry name" value="Metal-dependent hydrolases"/>
    <property type="match status" value="1"/>
</dbReference>
<dbReference type="PANTHER" id="PTHR32294:SF0">
    <property type="entry name" value="DNA POLYMERASE III SUBUNIT ALPHA"/>
    <property type="match status" value="1"/>
</dbReference>
<evidence type="ECO:0000256" key="6">
    <source>
        <dbReference type="ARBA" id="ARBA00022695"/>
    </source>
</evidence>
<dbReference type="InterPro" id="IPR029460">
    <property type="entry name" value="DNAPol_HHH"/>
</dbReference>
<dbReference type="SUPFAM" id="SSF89550">
    <property type="entry name" value="PHP domain-like"/>
    <property type="match status" value="1"/>
</dbReference>
<dbReference type="PANTHER" id="PTHR32294">
    <property type="entry name" value="DNA POLYMERASE III SUBUNIT ALPHA"/>
    <property type="match status" value="1"/>
</dbReference>
<dbReference type="GO" id="GO:0003676">
    <property type="term" value="F:nucleic acid binding"/>
    <property type="evidence" value="ECO:0007669"/>
    <property type="project" value="InterPro"/>
</dbReference>
<dbReference type="CDD" id="cd12113">
    <property type="entry name" value="PHP_PolIIIA_DnaE3"/>
    <property type="match status" value="1"/>
</dbReference>
<dbReference type="InterPro" id="IPR011708">
    <property type="entry name" value="DNA_pol3_alpha_NTPase_dom"/>
</dbReference>
<accession>A0A0B7MI95</accession>
<comment type="catalytic activity">
    <reaction evidence="10">
        <text>DNA(n) + a 2'-deoxyribonucleoside 5'-triphosphate = DNA(n+1) + diphosphate</text>
        <dbReference type="Rhea" id="RHEA:22508"/>
        <dbReference type="Rhea" id="RHEA-COMP:17339"/>
        <dbReference type="Rhea" id="RHEA-COMP:17340"/>
        <dbReference type="ChEBI" id="CHEBI:33019"/>
        <dbReference type="ChEBI" id="CHEBI:61560"/>
        <dbReference type="ChEBI" id="CHEBI:173112"/>
        <dbReference type="EC" id="2.7.7.7"/>
    </reaction>
</comment>
<evidence type="ECO:0000313" key="12">
    <source>
        <dbReference type="EMBL" id="CEO89750.1"/>
    </source>
</evidence>
<dbReference type="Pfam" id="PF17657">
    <property type="entry name" value="DNA_pol3_finger"/>
    <property type="match status" value="1"/>
</dbReference>
<dbReference type="InterPro" id="IPR004013">
    <property type="entry name" value="PHP_dom"/>
</dbReference>
<keyword evidence="5 12" id="KW-0808">Transferase</keyword>